<evidence type="ECO:0000256" key="2">
    <source>
        <dbReference type="ARBA" id="ARBA00003670"/>
    </source>
</evidence>
<comment type="cofactor">
    <cofactor evidence="1 10">
        <name>Mg(2+)</name>
        <dbReference type="ChEBI" id="CHEBI:18420"/>
    </cofactor>
</comment>
<evidence type="ECO:0000256" key="12">
    <source>
        <dbReference type="PROSITE-ProRule" id="PRU10112"/>
    </source>
</evidence>
<evidence type="ECO:0000256" key="3">
    <source>
        <dbReference type="ARBA" id="ARBA00008346"/>
    </source>
</evidence>
<accession>A0ABQ5QKL0</accession>
<evidence type="ECO:0000256" key="11">
    <source>
        <dbReference type="PROSITE-ProRule" id="PRU10111"/>
    </source>
</evidence>
<name>A0ABQ5QKL0_9BACT</name>
<dbReference type="Pfam" id="PF00311">
    <property type="entry name" value="PEPcase"/>
    <property type="match status" value="1"/>
</dbReference>
<comment type="function">
    <text evidence="2 10">Forms oxaloacetate, a four-carbon dicarboxylic acid source for the tricarboxylic acid cycle.</text>
</comment>
<dbReference type="PANTHER" id="PTHR30523:SF6">
    <property type="entry name" value="PHOSPHOENOLPYRUVATE CARBOXYLASE"/>
    <property type="match status" value="1"/>
</dbReference>
<dbReference type="Proteomes" id="UP001165069">
    <property type="component" value="Unassembled WGS sequence"/>
</dbReference>
<comment type="caution">
    <text evidence="13">The sequence shown here is derived from an EMBL/GenBank/DDBJ whole genome shotgun (WGS) entry which is preliminary data.</text>
</comment>
<gene>
    <name evidence="10 13" type="primary">ppc</name>
    <name evidence="13" type="ORF">GETHLI_31770</name>
</gene>
<sequence length="916" mass="101598">MDLALADKDLPLREDIRLLGRVLGDTVREQEGEETFQLIERIRQSGVRFHRAMDSGAGEELRAILKDLSPGRATLVVRAFSYFSQLANLAEDQHHIRRSRAHRMGQSAPRPSSLGHALARSAEAGLGAKGLRAFFSGAQVRPVLTAHPTEVQRKSILNAQMEIARLLDERDRSASTPREAALREEHLQRQVLLLWQTRMLRPQRPAVTDEVSNALSYFGRTFLHQVPALYADLEDRLGLDPAWGDAELPPFFQVGSWIGGDRDGNPFVTAEVLGQTLRMQSRTILDFLLKETQTLGEELSLSLQVSRASQDLLDLAATAPDQAPQRADEAYRRALSLIFQRLSATRTKLVGAEGDAKPEVQAAYGSPAELKSDLDVLDRSLRDHGGRRLARGRLRDLRRTVSVFGFHLAPIDLRQASEVQGRVVAELLEAVRPGSAYGSLDESGRIAALAAELESPRPLASPYLTYTDETRQELALFHAAADAQQRLGVEALPSCIISHTEGVSDLLEAAVLLREAGLLRPAEGRLDINLIPLFETIEDLQRSGDIMDALFSLPLYRRLLQGRGDIQEVMVGYSDSNKDGGFLTSRWELYKAELRLVEVARNHGVRLRLFHGRGGSVGRGGGPAYEAILAQPPGAVNGQIRLTEQGEVIAAKYGHPAVARRNLEVLVAATLEASLPVHQDAGADPRFTEAMDYLSEAACRAYRDLVYGTEGFERFFWESTPIAEIARLNIGSRPASRKAGRSITDLRAIPWVFSWSQCRVMLPGWYGFGSAVQSFLERRGDAGLSLLKEMHARWPYFQSLLSNMDMVLAKVDLAIASRYADLVGDPDLRHRIFGRIQSECEASVEALKAITGQAELLEDNPSLQRSIRHRFPYLDPMNHLQVELMRRFRTGETDERIERCLLLSINGIAAGLRNSG</sequence>
<dbReference type="NCBIfam" id="NF000584">
    <property type="entry name" value="PRK00009.1"/>
    <property type="match status" value="1"/>
</dbReference>
<reference evidence="13 14" key="1">
    <citation type="journal article" date="2023" name="Antonie Van Leeuwenhoek">
        <title>Mesoterricola silvestris gen. nov., sp. nov., Mesoterricola sediminis sp. nov., Geothrix oryzae sp. nov., Geothrix edaphica sp. nov., Geothrix rubra sp. nov., and Geothrix limicola sp. nov., six novel members of Acidobacteriota isolated from soils.</title>
        <authorList>
            <person name="Itoh H."/>
            <person name="Sugisawa Y."/>
            <person name="Mise K."/>
            <person name="Xu Z."/>
            <person name="Kuniyasu M."/>
            <person name="Ushijima N."/>
            <person name="Kawano K."/>
            <person name="Kobayashi E."/>
            <person name="Shiratori Y."/>
            <person name="Masuda Y."/>
            <person name="Senoo K."/>
        </authorList>
    </citation>
    <scope>NUCLEOTIDE SEQUENCE [LARGE SCALE GENOMIC DNA]</scope>
    <source>
        <strain evidence="13 14">Red804</strain>
    </source>
</reference>
<dbReference type="PROSITE" id="PS00781">
    <property type="entry name" value="PEPCASE_1"/>
    <property type="match status" value="1"/>
</dbReference>
<evidence type="ECO:0000313" key="14">
    <source>
        <dbReference type="Proteomes" id="UP001165069"/>
    </source>
</evidence>
<dbReference type="PROSITE" id="PS00393">
    <property type="entry name" value="PEPCASE_2"/>
    <property type="match status" value="1"/>
</dbReference>
<keyword evidence="6 10" id="KW-0460">Magnesium</keyword>
<evidence type="ECO:0000256" key="9">
    <source>
        <dbReference type="ARBA" id="ARBA00048995"/>
    </source>
</evidence>
<keyword evidence="14" id="KW-1185">Reference proteome</keyword>
<feature type="active site" evidence="10 11">
    <location>
        <position position="147"/>
    </location>
</feature>
<comment type="similarity">
    <text evidence="3 10">Belongs to the PEPCase type 1 family.</text>
</comment>
<keyword evidence="8 10" id="KW-0120">Carbon dioxide fixation</keyword>
<evidence type="ECO:0000256" key="5">
    <source>
        <dbReference type="ARBA" id="ARBA00022419"/>
    </source>
</evidence>
<dbReference type="EMBL" id="BSDE01000007">
    <property type="protein sequence ID" value="GLH74675.1"/>
    <property type="molecule type" value="Genomic_DNA"/>
</dbReference>
<feature type="active site" evidence="10 12">
    <location>
        <position position="578"/>
    </location>
</feature>
<evidence type="ECO:0000256" key="4">
    <source>
        <dbReference type="ARBA" id="ARBA00012305"/>
    </source>
</evidence>
<dbReference type="InterPro" id="IPR018129">
    <property type="entry name" value="PEP_COase_Lys_AS"/>
</dbReference>
<dbReference type="EC" id="4.1.1.31" evidence="4 10"/>
<dbReference type="HAMAP" id="MF_00595">
    <property type="entry name" value="PEPcase_type1"/>
    <property type="match status" value="1"/>
</dbReference>
<evidence type="ECO:0000313" key="13">
    <source>
        <dbReference type="EMBL" id="GLH74675.1"/>
    </source>
</evidence>
<organism evidence="13 14">
    <name type="scientific">Geothrix limicola</name>
    <dbReference type="NCBI Taxonomy" id="2927978"/>
    <lineage>
        <taxon>Bacteria</taxon>
        <taxon>Pseudomonadati</taxon>
        <taxon>Acidobacteriota</taxon>
        <taxon>Holophagae</taxon>
        <taxon>Holophagales</taxon>
        <taxon>Holophagaceae</taxon>
        <taxon>Geothrix</taxon>
    </lineage>
</organism>
<keyword evidence="7 10" id="KW-0456">Lyase</keyword>
<evidence type="ECO:0000256" key="7">
    <source>
        <dbReference type="ARBA" id="ARBA00023239"/>
    </source>
</evidence>
<dbReference type="PANTHER" id="PTHR30523">
    <property type="entry name" value="PHOSPHOENOLPYRUVATE CARBOXYLASE"/>
    <property type="match status" value="1"/>
</dbReference>
<evidence type="ECO:0000256" key="1">
    <source>
        <dbReference type="ARBA" id="ARBA00001946"/>
    </source>
</evidence>
<dbReference type="SUPFAM" id="SSF51621">
    <property type="entry name" value="Phosphoenolpyruvate/pyruvate domain"/>
    <property type="match status" value="1"/>
</dbReference>
<dbReference type="InterPro" id="IPR022805">
    <property type="entry name" value="PEP_COase_bac/pln-type"/>
</dbReference>
<dbReference type="RefSeq" id="WP_285577193.1">
    <property type="nucleotide sequence ID" value="NZ_BSDE01000007.1"/>
</dbReference>
<dbReference type="Gene3D" id="1.20.1440.90">
    <property type="entry name" value="Phosphoenolpyruvate/pyruvate domain"/>
    <property type="match status" value="1"/>
</dbReference>
<comment type="catalytic activity">
    <reaction evidence="9 10">
        <text>oxaloacetate + phosphate = phosphoenolpyruvate + hydrogencarbonate</text>
        <dbReference type="Rhea" id="RHEA:28370"/>
        <dbReference type="ChEBI" id="CHEBI:16452"/>
        <dbReference type="ChEBI" id="CHEBI:17544"/>
        <dbReference type="ChEBI" id="CHEBI:43474"/>
        <dbReference type="ChEBI" id="CHEBI:58702"/>
        <dbReference type="EC" id="4.1.1.31"/>
    </reaction>
</comment>
<comment type="subunit">
    <text evidence="10">Homotetramer.</text>
</comment>
<dbReference type="InterPro" id="IPR015813">
    <property type="entry name" value="Pyrv/PenolPyrv_kinase-like_dom"/>
</dbReference>
<dbReference type="InterPro" id="IPR021135">
    <property type="entry name" value="PEP_COase"/>
</dbReference>
<evidence type="ECO:0000256" key="6">
    <source>
        <dbReference type="ARBA" id="ARBA00022842"/>
    </source>
</evidence>
<evidence type="ECO:0000256" key="10">
    <source>
        <dbReference type="HAMAP-Rule" id="MF_00595"/>
    </source>
</evidence>
<proteinExistence type="inferred from homology"/>
<evidence type="ECO:0000256" key="8">
    <source>
        <dbReference type="ARBA" id="ARBA00023300"/>
    </source>
</evidence>
<dbReference type="PRINTS" id="PR00150">
    <property type="entry name" value="PEPCARBXLASE"/>
</dbReference>
<dbReference type="InterPro" id="IPR033129">
    <property type="entry name" value="PEPCASE_His_AS"/>
</dbReference>
<protein>
    <recommendedName>
        <fullName evidence="5 10">Phosphoenolpyruvate carboxylase</fullName>
        <shortName evidence="10">PEPC</shortName>
        <shortName evidence="10">PEPCase</shortName>
        <ecNumber evidence="4 10">4.1.1.31</ecNumber>
    </recommendedName>
</protein>